<dbReference type="EMBL" id="GL379815">
    <property type="protein sequence ID" value="EGT45329.1"/>
    <property type="molecule type" value="Genomic_DNA"/>
</dbReference>
<organism evidence="3">
    <name type="scientific">Caenorhabditis brenneri</name>
    <name type="common">Nematode worm</name>
    <dbReference type="NCBI Taxonomy" id="135651"/>
    <lineage>
        <taxon>Eukaryota</taxon>
        <taxon>Metazoa</taxon>
        <taxon>Ecdysozoa</taxon>
        <taxon>Nematoda</taxon>
        <taxon>Chromadorea</taxon>
        <taxon>Rhabditida</taxon>
        <taxon>Rhabditina</taxon>
        <taxon>Rhabditomorpha</taxon>
        <taxon>Rhabditoidea</taxon>
        <taxon>Rhabditidae</taxon>
        <taxon>Peloderinae</taxon>
        <taxon>Caenorhabditis</taxon>
    </lineage>
</organism>
<feature type="region of interest" description="Disordered" evidence="1">
    <location>
        <begin position="1"/>
        <end position="31"/>
    </location>
</feature>
<sequence>MSHHVLRTERSTKNSSCPKSFQKKSRKRSSWSYGKKLKTTMDFVFGFVNTIKYGRYKNEDAEQLDREIATK</sequence>
<evidence type="ECO:0000313" key="2">
    <source>
        <dbReference type="EMBL" id="EGT45329.1"/>
    </source>
</evidence>
<dbReference type="AlphaFoldDB" id="G0MW20"/>
<protein>
    <submittedName>
        <fullName evidence="2">Uncharacterized protein</fullName>
    </submittedName>
</protein>
<dbReference type="InParanoid" id="G0MW20"/>
<keyword evidence="3" id="KW-1185">Reference proteome</keyword>
<dbReference type="Proteomes" id="UP000008068">
    <property type="component" value="Unassembled WGS sequence"/>
</dbReference>
<reference evidence="3" key="1">
    <citation type="submission" date="2011-07" db="EMBL/GenBank/DDBJ databases">
        <authorList>
            <consortium name="Caenorhabditis brenneri Sequencing and Analysis Consortium"/>
            <person name="Wilson R.K."/>
        </authorList>
    </citation>
    <scope>NUCLEOTIDE SEQUENCE [LARGE SCALE GENOMIC DNA]</scope>
    <source>
        <strain evidence="3">PB2801</strain>
    </source>
</reference>
<gene>
    <name evidence="2" type="ORF">CAEBREN_12767</name>
</gene>
<proteinExistence type="predicted"/>
<evidence type="ECO:0000313" key="3">
    <source>
        <dbReference type="Proteomes" id="UP000008068"/>
    </source>
</evidence>
<dbReference type="HOGENOM" id="CLU_2742312_0_0_1"/>
<accession>G0MW20</accession>
<name>G0MW20_CAEBE</name>
<evidence type="ECO:0000256" key="1">
    <source>
        <dbReference type="SAM" id="MobiDB-lite"/>
    </source>
</evidence>
<feature type="compositionally biased region" description="Basic and acidic residues" evidence="1">
    <location>
        <begin position="1"/>
        <end position="12"/>
    </location>
</feature>